<reference evidence="1 2" key="1">
    <citation type="submission" date="2012-03" db="EMBL/GenBank/DDBJ databases">
        <title>The Genome Sequence of Bartonella tamiae Th239.</title>
        <authorList>
            <consortium name="The Broad Institute Genome Sequencing Platform"/>
            <consortium name="The Broad Institute Genome Sequencing Center for Infectious Disease"/>
            <person name="Feldgarden M."/>
            <person name="Kirby J."/>
            <person name="Kosoy M."/>
            <person name="Birtles R."/>
            <person name="Probert W.S."/>
            <person name="Chiaraviglio L."/>
            <person name="Young S.K."/>
            <person name="Zeng Q."/>
            <person name="Gargeya S."/>
            <person name="Fitzgerald M."/>
            <person name="Haas B."/>
            <person name="Abouelleil A."/>
            <person name="Alvarado L."/>
            <person name="Arachchi H.M."/>
            <person name="Berlin A."/>
            <person name="Chapman S.B."/>
            <person name="Gearin G."/>
            <person name="Goldberg J."/>
            <person name="Griggs A."/>
            <person name="Gujja S."/>
            <person name="Hansen M."/>
            <person name="Heiman D."/>
            <person name="Howarth C."/>
            <person name="Larimer J."/>
            <person name="Lui A."/>
            <person name="MacDonald P.J.P."/>
            <person name="McCowen C."/>
            <person name="Montmayeur A."/>
            <person name="Murphy C."/>
            <person name="Neiman D."/>
            <person name="Pearson M."/>
            <person name="Priest M."/>
            <person name="Roberts A."/>
            <person name="Saif S."/>
            <person name="Shea T."/>
            <person name="Sisk P."/>
            <person name="Stolte C."/>
            <person name="Sykes S."/>
            <person name="Wortman J."/>
            <person name="Nusbaum C."/>
            <person name="Birren B."/>
        </authorList>
    </citation>
    <scope>NUCLEOTIDE SEQUENCE [LARGE SCALE GENOMIC DNA]</scope>
    <source>
        <strain evidence="1 2">Th239</strain>
    </source>
</reference>
<comment type="caution">
    <text evidence="1">The sequence shown here is derived from an EMBL/GenBank/DDBJ whole genome shotgun (WGS) entry which is preliminary data.</text>
</comment>
<evidence type="ECO:0000313" key="1">
    <source>
        <dbReference type="EMBL" id="EJF88899.1"/>
    </source>
</evidence>
<dbReference type="OrthoDB" id="5421848at2"/>
<dbReference type="STRING" id="1094558.ME5_01450"/>
<dbReference type="eggNOG" id="ENOG503359J">
    <property type="taxonomic scope" value="Bacteria"/>
</dbReference>
<sequence length="209" mass="24343">MIKDRVILSKMTPIFKGNARLVFVHPTNSDALIKVPRPEWISKTQTIPHWKKRFKPFGANSVNLHELREIIRINPDAEMYQSHMLTVLGFQPTDLGWGLVVRAERGENGDYAQPVAHYAQDLAHINYALEAFENWIKKTNAVLYDLNPWNLVVSQRKKILEIVVIDGIAEKSALQTRTYFPTFNKKKNLEVFERFKKHLEKIKNEGMYQ</sequence>
<dbReference type="EMBL" id="AIMB01000008">
    <property type="protein sequence ID" value="EJF88899.1"/>
    <property type="molecule type" value="Genomic_DNA"/>
</dbReference>
<evidence type="ECO:0000313" key="2">
    <source>
        <dbReference type="Proteomes" id="UP000008952"/>
    </source>
</evidence>
<name>J0R097_9HYPH</name>
<proteinExistence type="predicted"/>
<accession>J0R097</accession>
<protein>
    <recommendedName>
        <fullName evidence="3">PhoP regulatory network protein YrbL</fullName>
    </recommendedName>
</protein>
<dbReference type="Proteomes" id="UP000008952">
    <property type="component" value="Unassembled WGS sequence"/>
</dbReference>
<gene>
    <name evidence="1" type="ORF">ME5_01450</name>
</gene>
<keyword evidence="2" id="KW-1185">Reference proteome</keyword>
<dbReference type="RefSeq" id="WP_008039828.1">
    <property type="nucleotide sequence ID" value="NZ_JH725147.1"/>
</dbReference>
<dbReference type="AlphaFoldDB" id="J0R097"/>
<organism evidence="1 2">
    <name type="scientific">Bartonella tamiae Th239</name>
    <dbReference type="NCBI Taxonomy" id="1094558"/>
    <lineage>
        <taxon>Bacteria</taxon>
        <taxon>Pseudomonadati</taxon>
        <taxon>Pseudomonadota</taxon>
        <taxon>Alphaproteobacteria</taxon>
        <taxon>Hyphomicrobiales</taxon>
        <taxon>Bartonellaceae</taxon>
        <taxon>Bartonella</taxon>
    </lineage>
</organism>
<dbReference type="PATRIC" id="fig|1094558.3.peg.1553"/>
<dbReference type="HOGENOM" id="CLU_076352_2_0_5"/>
<evidence type="ECO:0008006" key="3">
    <source>
        <dbReference type="Google" id="ProtNLM"/>
    </source>
</evidence>
<dbReference type="Pfam" id="PF10707">
    <property type="entry name" value="YrbL-PhoP_reg"/>
    <property type="match status" value="1"/>
</dbReference>
<dbReference type="InterPro" id="IPR019647">
    <property type="entry name" value="PhoP_reg_network_YrbL"/>
</dbReference>